<evidence type="ECO:0000256" key="1">
    <source>
        <dbReference type="SAM" id="MobiDB-lite"/>
    </source>
</evidence>
<gene>
    <name evidence="2" type="ORF">ACFWR3_32150</name>
</gene>
<name>A0ABW6EC23_9ACTN</name>
<protein>
    <submittedName>
        <fullName evidence="2">Uncharacterized protein</fullName>
    </submittedName>
</protein>
<evidence type="ECO:0000313" key="3">
    <source>
        <dbReference type="Proteomes" id="UP001598300"/>
    </source>
</evidence>
<organism evidence="2 3">
    <name type="scientific">Streptomyces bacillaris</name>
    <dbReference type="NCBI Taxonomy" id="68179"/>
    <lineage>
        <taxon>Bacteria</taxon>
        <taxon>Bacillati</taxon>
        <taxon>Actinomycetota</taxon>
        <taxon>Actinomycetes</taxon>
        <taxon>Kitasatosporales</taxon>
        <taxon>Streptomycetaceae</taxon>
        <taxon>Streptomyces</taxon>
    </lineage>
</organism>
<proteinExistence type="predicted"/>
<reference evidence="2 3" key="1">
    <citation type="submission" date="2024-09" db="EMBL/GenBank/DDBJ databases">
        <title>The Natural Products Discovery Center: Release of the First 8490 Sequenced Strains for Exploring Actinobacteria Biosynthetic Diversity.</title>
        <authorList>
            <person name="Kalkreuter E."/>
            <person name="Kautsar S.A."/>
            <person name="Yang D."/>
            <person name="Bader C.D."/>
            <person name="Teijaro C.N."/>
            <person name="Fluegel L."/>
            <person name="Davis C.M."/>
            <person name="Simpson J.R."/>
            <person name="Lauterbach L."/>
            <person name="Steele A.D."/>
            <person name="Gui C."/>
            <person name="Meng S."/>
            <person name="Li G."/>
            <person name="Viehrig K."/>
            <person name="Ye F."/>
            <person name="Su P."/>
            <person name="Kiefer A.F."/>
            <person name="Nichols A."/>
            <person name="Cepeda A.J."/>
            <person name="Yan W."/>
            <person name="Fan B."/>
            <person name="Jiang Y."/>
            <person name="Adhikari A."/>
            <person name="Zheng C.-J."/>
            <person name="Schuster L."/>
            <person name="Cowan T.M."/>
            <person name="Smanski M.J."/>
            <person name="Chevrette M.G."/>
            <person name="De Carvalho L.P.S."/>
            <person name="Shen B."/>
        </authorList>
    </citation>
    <scope>NUCLEOTIDE SEQUENCE [LARGE SCALE GENOMIC DNA]</scope>
    <source>
        <strain evidence="2 3">NPDC058584</strain>
    </source>
</reference>
<dbReference type="Proteomes" id="UP001598300">
    <property type="component" value="Unassembled WGS sequence"/>
</dbReference>
<accession>A0ABW6EC23</accession>
<comment type="caution">
    <text evidence="2">The sequence shown here is derived from an EMBL/GenBank/DDBJ whole genome shotgun (WGS) entry which is preliminary data.</text>
</comment>
<dbReference type="RefSeq" id="WP_381302319.1">
    <property type="nucleotide sequence ID" value="NZ_JBHVRE010000015.1"/>
</dbReference>
<dbReference type="EMBL" id="JBHXPM010000045">
    <property type="protein sequence ID" value="MFD3960718.1"/>
    <property type="molecule type" value="Genomic_DNA"/>
</dbReference>
<sequence length="469" mass="47483">MTTESVGRAGGTGSTRGGVRSTGGVASAGSTPSAGSVASAGSIGSAGSTPSTAGVSLGAGVSSAGSIPSAGSAASCAGVAPAGGLGSAAVVSAAVMAHPRRAAQAAELAAGLAGWGARVVTDPVPGAGPGALRTARAAWAAVAPDATHHVVLQDDVVPCRDFAARVTDAVRELPDAPLALYANWNSWNGAATRAAALQGAAWVPAVPGEWTPSLALVLPRADVDALLAAVPAEVTGPEPDDTVLARELWRRGRRVLIPVPHWVEHADGASLVGNDVYGPRHSACFADDTAEGPDPAGPVAAAPDVLVHLFKGRVQLVLAADTPAPRRVSREGYLRAAGQEGRGRGRSARAVAALRPPSGLLGALCEEIWYAAYLMALHTPPGRAPAAGGDRVRLCLRSLVLGGTADRADLRLWARHRVGPLVALAEDGLRAGFDDREAYGRPAPLPPERLAALPDATLIWSRPLMLEER</sequence>
<feature type="region of interest" description="Disordered" evidence="1">
    <location>
        <begin position="1"/>
        <end position="45"/>
    </location>
</feature>
<feature type="compositionally biased region" description="Low complexity" evidence="1">
    <location>
        <begin position="17"/>
        <end position="45"/>
    </location>
</feature>
<keyword evidence="3" id="KW-1185">Reference proteome</keyword>
<evidence type="ECO:0000313" key="2">
    <source>
        <dbReference type="EMBL" id="MFD3960718.1"/>
    </source>
</evidence>